<reference evidence="5" key="1">
    <citation type="journal article" date="2021" name="Cell">
        <title>Tracing the genetic footprints of vertebrate landing in non-teleost ray-finned fishes.</title>
        <authorList>
            <person name="Bi X."/>
            <person name="Wang K."/>
            <person name="Yang L."/>
            <person name="Pan H."/>
            <person name="Jiang H."/>
            <person name="Wei Q."/>
            <person name="Fang M."/>
            <person name="Yu H."/>
            <person name="Zhu C."/>
            <person name="Cai Y."/>
            <person name="He Y."/>
            <person name="Gan X."/>
            <person name="Zeng H."/>
            <person name="Yu D."/>
            <person name="Zhu Y."/>
            <person name="Jiang H."/>
            <person name="Qiu Q."/>
            <person name="Yang H."/>
            <person name="Zhang Y.E."/>
            <person name="Wang W."/>
            <person name="Zhu M."/>
            <person name="He S."/>
            <person name="Zhang G."/>
        </authorList>
    </citation>
    <scope>NUCLEOTIDE SEQUENCE</scope>
    <source>
        <strain evidence="5">Allg_001</strain>
    </source>
</reference>
<dbReference type="SUPFAM" id="SSF48726">
    <property type="entry name" value="Immunoglobulin"/>
    <property type="match status" value="3"/>
</dbReference>
<dbReference type="AlphaFoldDB" id="A0A8J7NXI9"/>
<feature type="chain" id="PRO_5035203939" evidence="3">
    <location>
        <begin position="24"/>
        <end position="616"/>
    </location>
</feature>
<evidence type="ECO:0000313" key="6">
    <source>
        <dbReference type="Proteomes" id="UP000736164"/>
    </source>
</evidence>
<dbReference type="InterPro" id="IPR003599">
    <property type="entry name" value="Ig_sub"/>
</dbReference>
<evidence type="ECO:0000256" key="3">
    <source>
        <dbReference type="SAM" id="SignalP"/>
    </source>
</evidence>
<feature type="non-terminal residue" evidence="5">
    <location>
        <position position="616"/>
    </location>
</feature>
<evidence type="ECO:0000313" key="5">
    <source>
        <dbReference type="EMBL" id="MBN3321395.1"/>
    </source>
</evidence>
<keyword evidence="2" id="KW-0812">Transmembrane</keyword>
<keyword evidence="2" id="KW-0472">Membrane</keyword>
<dbReference type="CDD" id="cd00096">
    <property type="entry name" value="Ig"/>
    <property type="match status" value="1"/>
</dbReference>
<feature type="signal peptide" evidence="3">
    <location>
        <begin position="1"/>
        <end position="23"/>
    </location>
</feature>
<keyword evidence="2" id="KW-1133">Transmembrane helix</keyword>
<dbReference type="EMBL" id="JAAWVO010054850">
    <property type="protein sequence ID" value="MBN3321395.1"/>
    <property type="molecule type" value="Genomic_DNA"/>
</dbReference>
<dbReference type="InterPro" id="IPR007110">
    <property type="entry name" value="Ig-like_dom"/>
</dbReference>
<evidence type="ECO:0000259" key="4">
    <source>
        <dbReference type="PROSITE" id="PS50835"/>
    </source>
</evidence>
<keyword evidence="6" id="KW-1185">Reference proteome</keyword>
<feature type="domain" description="Ig-like" evidence="4">
    <location>
        <begin position="9"/>
        <end position="105"/>
    </location>
</feature>
<protein>
    <submittedName>
        <fullName evidence="5">FCRL5 protein</fullName>
    </submittedName>
</protein>
<gene>
    <name evidence="5" type="primary">Fcrl5_0</name>
    <name evidence="5" type="ORF">GTO95_0014911</name>
</gene>
<feature type="region of interest" description="Disordered" evidence="1">
    <location>
        <begin position="543"/>
        <end position="587"/>
    </location>
</feature>
<name>A0A8J7NXI9_ATRSP</name>
<feature type="transmembrane region" description="Helical" evidence="2">
    <location>
        <begin position="125"/>
        <end position="149"/>
    </location>
</feature>
<evidence type="ECO:0000256" key="2">
    <source>
        <dbReference type="SAM" id="Phobius"/>
    </source>
</evidence>
<dbReference type="InterPro" id="IPR003598">
    <property type="entry name" value="Ig_sub2"/>
</dbReference>
<feature type="compositionally biased region" description="Basic and acidic residues" evidence="1">
    <location>
        <begin position="553"/>
        <end position="585"/>
    </location>
</feature>
<dbReference type="Gene3D" id="2.60.40.10">
    <property type="entry name" value="Immunoglobulins"/>
    <property type="match status" value="5"/>
</dbReference>
<feature type="domain" description="Ig-like" evidence="4">
    <location>
        <begin position="322"/>
        <end position="408"/>
    </location>
</feature>
<proteinExistence type="predicted"/>
<comment type="caution">
    <text evidence="5">The sequence shown here is derived from an EMBL/GenBank/DDBJ whole genome shotgun (WGS) entry which is preliminary data.</text>
</comment>
<keyword evidence="3" id="KW-0732">Signal</keyword>
<dbReference type="SMART" id="SM00409">
    <property type="entry name" value="IG"/>
    <property type="match status" value="4"/>
</dbReference>
<dbReference type="InterPro" id="IPR036179">
    <property type="entry name" value="Ig-like_dom_sf"/>
</dbReference>
<dbReference type="Proteomes" id="UP000736164">
    <property type="component" value="Unassembled WGS sequence"/>
</dbReference>
<dbReference type="SMART" id="SM00408">
    <property type="entry name" value="IGc2"/>
    <property type="match status" value="3"/>
</dbReference>
<dbReference type="PANTHER" id="PTHR46013">
    <property type="entry name" value="VASCULAR CELL ADHESION MOLECULE 1"/>
    <property type="match status" value="1"/>
</dbReference>
<dbReference type="PANTHER" id="PTHR46013:SF7">
    <property type="entry name" value="IG-LIKE DOMAIN-CONTAINING PROTEIN"/>
    <property type="match status" value="1"/>
</dbReference>
<feature type="domain" description="Ig-like" evidence="4">
    <location>
        <begin position="415"/>
        <end position="504"/>
    </location>
</feature>
<dbReference type="PROSITE" id="PS50835">
    <property type="entry name" value="IG_LIKE"/>
    <property type="match status" value="3"/>
</dbReference>
<evidence type="ECO:0000256" key="1">
    <source>
        <dbReference type="SAM" id="MobiDB-lite"/>
    </source>
</evidence>
<dbReference type="InterPro" id="IPR013783">
    <property type="entry name" value="Ig-like_fold"/>
</dbReference>
<dbReference type="Pfam" id="PF13927">
    <property type="entry name" value="Ig_3"/>
    <property type="match status" value="3"/>
</dbReference>
<sequence length="616" mass="68790">MTLNWTMLPIATQLIALWLSAKAVLEKISFLSVVAHPSDLFVFEGYTITLTCQATTWPPIITWSWYKRTEEGPSMVGFGKELSLYRVEQSGVYYCRANSTVLTIIQDEYSGNKTIHIIPKPAEMILALAAVILVLLSLLFFVPVVFWLWRQQRQATVNTPASNVKQKVVSKFGSRLSINGSCNLALKDLEIEDSGLYAYVSSEGYVGQVNLTVTEGTQMPVPSIQGIRGRSVLLPCLSINNGGGTTFEKANCWYHELRDIHCFSGTSSSINRFTSRLKDSNDQNMILSVLQKTDEGLFTCYHSSLNYGQVKLTVKDVAVSKPVISRNPDMRLIKAGTPITLTCHSENGSWPISYSWYKLNPQTKSYKLFQSSQESLSFHPAEVASAGNYRCVATNKANGATTAESTTTELIVQSPITNISIQVHPKQLFVFEGQAVVLRCQVRNGSEPISWTWYRIGEVSGEKTVVGHEQELMLTVTTHSGDYACKAKNEYSGKNITLESTTVTLHIVPRPKEYAIATAGLCFSLFILAGAFVIGVWIWKRRSPDSTTSQMPPRKDVSMLKKDSAAADRHHSRTPYERQKARENPIKNQYQDVQEGFYCPLSIENQVEEDIYDDLT</sequence>
<accession>A0A8J7NXI9</accession>
<organism evidence="5 6">
    <name type="scientific">Atractosteus spatula</name>
    <name type="common">Alligator gar</name>
    <name type="synonym">Lepisosteus spatula</name>
    <dbReference type="NCBI Taxonomy" id="7917"/>
    <lineage>
        <taxon>Eukaryota</taxon>
        <taxon>Metazoa</taxon>
        <taxon>Chordata</taxon>
        <taxon>Craniata</taxon>
        <taxon>Vertebrata</taxon>
        <taxon>Euteleostomi</taxon>
        <taxon>Actinopterygii</taxon>
        <taxon>Neopterygii</taxon>
        <taxon>Holostei</taxon>
        <taxon>Semionotiformes</taxon>
        <taxon>Lepisosteidae</taxon>
        <taxon>Atractosteus</taxon>
    </lineage>
</organism>
<feature type="transmembrane region" description="Helical" evidence="2">
    <location>
        <begin position="514"/>
        <end position="539"/>
    </location>
</feature>
<feature type="non-terminal residue" evidence="5">
    <location>
        <position position="1"/>
    </location>
</feature>